<gene>
    <name evidence="7" type="ORF">GGP99_001679</name>
</gene>
<dbReference type="EC" id="2.1.1.45" evidence="1 4"/>
<dbReference type="PANTHER" id="PTHR11548:SF1">
    <property type="entry name" value="THYMIDYLATE SYNTHASE 1"/>
    <property type="match status" value="1"/>
</dbReference>
<feature type="region of interest" description="Disordered" evidence="5">
    <location>
        <begin position="1"/>
        <end position="43"/>
    </location>
</feature>
<proteinExistence type="predicted"/>
<dbReference type="PANTHER" id="PTHR11548">
    <property type="entry name" value="THYMIDYLATE SYNTHASE 1"/>
    <property type="match status" value="1"/>
</dbReference>
<dbReference type="GO" id="GO:0032259">
    <property type="term" value="P:methylation"/>
    <property type="evidence" value="ECO:0007669"/>
    <property type="project" value="UniProtKB-KW"/>
</dbReference>
<comment type="caution">
    <text evidence="7">The sequence shown here is derived from an EMBL/GenBank/DDBJ whole genome shotgun (WGS) entry which is preliminary data.</text>
</comment>
<accession>A0AAW5P730</accession>
<dbReference type="PRINTS" id="PR00108">
    <property type="entry name" value="THYMDSNTHASE"/>
</dbReference>
<dbReference type="Pfam" id="PF00303">
    <property type="entry name" value="Thymidylat_synt"/>
    <property type="match status" value="1"/>
</dbReference>
<evidence type="ECO:0000256" key="5">
    <source>
        <dbReference type="SAM" id="MobiDB-lite"/>
    </source>
</evidence>
<dbReference type="InterPro" id="IPR036926">
    <property type="entry name" value="Thymidate_synth/dCMP_Mease_sf"/>
</dbReference>
<dbReference type="AlphaFoldDB" id="A0AAW5P730"/>
<reference evidence="7" key="1">
    <citation type="submission" date="2022-08" db="EMBL/GenBank/DDBJ databases">
        <title>Genomic Encyclopedia of Type Strains, Phase V (KMG-V): Genome sequencing to study the core and pangenomes of soil and plant-associated prokaryotes.</title>
        <authorList>
            <person name="Whitman W."/>
        </authorList>
    </citation>
    <scope>NUCLEOTIDE SEQUENCE</scope>
    <source>
        <strain evidence="7">SP3002</strain>
    </source>
</reference>
<evidence type="ECO:0000259" key="6">
    <source>
        <dbReference type="Pfam" id="PF00303"/>
    </source>
</evidence>
<keyword evidence="3 7" id="KW-0808">Transferase</keyword>
<evidence type="ECO:0000256" key="4">
    <source>
        <dbReference type="NCBIfam" id="TIGR03284"/>
    </source>
</evidence>
<protein>
    <recommendedName>
        <fullName evidence="1 4">Thymidylate synthase</fullName>
        <ecNumber evidence="1 4">2.1.1.45</ecNumber>
    </recommendedName>
</protein>
<dbReference type="Gene3D" id="3.30.572.10">
    <property type="entry name" value="Thymidylate synthase/dCMP hydroxymethylase domain"/>
    <property type="match status" value="1"/>
</dbReference>
<dbReference type="NCBIfam" id="TIGR03284">
    <property type="entry name" value="thym_sym"/>
    <property type="match status" value="1"/>
</dbReference>
<evidence type="ECO:0000313" key="8">
    <source>
        <dbReference type="Proteomes" id="UP001155110"/>
    </source>
</evidence>
<keyword evidence="2 7" id="KW-0489">Methyltransferase</keyword>
<evidence type="ECO:0000313" key="7">
    <source>
        <dbReference type="EMBL" id="MCS4157715.1"/>
    </source>
</evidence>
<feature type="compositionally biased region" description="Polar residues" evidence="5">
    <location>
        <begin position="23"/>
        <end position="36"/>
    </location>
</feature>
<sequence>MPNDDTAYYEDLNGEAGEPHPLTASSTSTLRDTTYRSPGPDSAAADRKYRAYLRKIVDGGFDASDRTGVGTRKLVGRQLRFDLEEGFPLIGLRPIWAFGAFREMMWFLRGRTNIWHLLQDSVGIWTGNAYKNYRKATSEAPGGGAAGSKEEFERLIKACDRPAEGNFAGMWGEMGEIYGARWRDAGGVDQIDNLLQQLEENPDSRRLKVEAWKPAYHMPGAPESEKAEPPPCHTGFQVLTEPLSEDERVRMARQNGKKIRQEDPVELLNAVDVPKRRLHLVWSQRSTDSVLGLPFNIAGYGLLAHLLAEEAGMAVGDLVFQGGDCHVYHNHMEAARDLCERPLPQHSPEIEVPEAVSIFEHEASEIEVTGYDPNPKLEADLPMAA</sequence>
<dbReference type="GO" id="GO:0006231">
    <property type="term" value="P:dTMP biosynthetic process"/>
    <property type="evidence" value="ECO:0007669"/>
    <property type="project" value="InterPro"/>
</dbReference>
<name>A0AAW5P730_9BACT</name>
<dbReference type="GO" id="GO:0005829">
    <property type="term" value="C:cytosol"/>
    <property type="evidence" value="ECO:0007669"/>
    <property type="project" value="TreeGrafter"/>
</dbReference>
<evidence type="ECO:0000256" key="2">
    <source>
        <dbReference type="ARBA" id="ARBA00022603"/>
    </source>
</evidence>
<organism evidence="7 8">
    <name type="scientific">Salinibacter ruber</name>
    <dbReference type="NCBI Taxonomy" id="146919"/>
    <lineage>
        <taxon>Bacteria</taxon>
        <taxon>Pseudomonadati</taxon>
        <taxon>Rhodothermota</taxon>
        <taxon>Rhodothermia</taxon>
        <taxon>Rhodothermales</taxon>
        <taxon>Salinibacteraceae</taxon>
        <taxon>Salinibacter</taxon>
    </lineage>
</organism>
<dbReference type="EMBL" id="JANTZM010000007">
    <property type="protein sequence ID" value="MCS4157715.1"/>
    <property type="molecule type" value="Genomic_DNA"/>
</dbReference>
<evidence type="ECO:0000256" key="1">
    <source>
        <dbReference type="ARBA" id="ARBA00011947"/>
    </source>
</evidence>
<evidence type="ECO:0000256" key="3">
    <source>
        <dbReference type="ARBA" id="ARBA00022679"/>
    </source>
</evidence>
<dbReference type="RefSeq" id="WP_259258236.1">
    <property type="nucleotide sequence ID" value="NZ_JANTZM010000007.1"/>
</dbReference>
<dbReference type="InterPro" id="IPR045097">
    <property type="entry name" value="Thymidate_synth/dCMP_Mease"/>
</dbReference>
<dbReference type="GO" id="GO:0004799">
    <property type="term" value="F:thymidylate synthase activity"/>
    <property type="evidence" value="ECO:0007669"/>
    <property type="project" value="UniProtKB-UniRule"/>
</dbReference>
<dbReference type="InterPro" id="IPR000398">
    <property type="entry name" value="Thymidylate_synthase"/>
</dbReference>
<dbReference type="InterPro" id="IPR023451">
    <property type="entry name" value="Thymidate_synth/dCMP_Mease_dom"/>
</dbReference>
<dbReference type="SUPFAM" id="SSF55831">
    <property type="entry name" value="Thymidylate synthase/dCMP hydroxymethylase"/>
    <property type="match status" value="1"/>
</dbReference>
<dbReference type="CDD" id="cd00351">
    <property type="entry name" value="TS_Pyrimidine_HMase"/>
    <property type="match status" value="1"/>
</dbReference>
<feature type="domain" description="Thymidylate synthase/dCMP hydroxymethylase" evidence="6">
    <location>
        <begin position="48"/>
        <end position="380"/>
    </location>
</feature>
<dbReference type="Proteomes" id="UP001155110">
    <property type="component" value="Unassembled WGS sequence"/>
</dbReference>